<comment type="similarity">
    <text evidence="3 12">Belongs to the CcmD/CycX/HelD family.</text>
</comment>
<reference evidence="14" key="1">
    <citation type="submission" date="2016-10" db="EMBL/GenBank/DDBJ databases">
        <authorList>
            <person name="Varghese N."/>
            <person name="Submissions S."/>
        </authorList>
    </citation>
    <scope>NUCLEOTIDE SEQUENCE [LARGE SCALE GENOMIC DNA]</scope>
    <source>
        <strain evidence="14">CGMCC 1.1761</strain>
    </source>
</reference>
<dbReference type="InterPro" id="IPR007078">
    <property type="entry name" value="Haem_export_protD_CcmD"/>
</dbReference>
<protein>
    <recommendedName>
        <fullName evidence="4 12">Heme exporter protein D</fullName>
    </recommendedName>
</protein>
<dbReference type="AlphaFoldDB" id="A0A1G4U1D9"/>
<dbReference type="Pfam" id="PF04995">
    <property type="entry name" value="CcmD"/>
    <property type="match status" value="1"/>
</dbReference>
<keyword evidence="11 12" id="KW-0472">Membrane</keyword>
<keyword evidence="9 12" id="KW-0201">Cytochrome c-type biogenesis</keyword>
<evidence type="ECO:0000256" key="6">
    <source>
        <dbReference type="ARBA" id="ARBA00022475"/>
    </source>
</evidence>
<gene>
    <name evidence="13" type="ORF">SAMN05660859_3389</name>
</gene>
<accession>A0A1G4U1D9</accession>
<dbReference type="GO" id="GO:0017004">
    <property type="term" value="P:cytochrome complex assembly"/>
    <property type="evidence" value="ECO:0007669"/>
    <property type="project" value="UniProtKB-KW"/>
</dbReference>
<keyword evidence="10 12" id="KW-1133">Transmembrane helix</keyword>
<evidence type="ECO:0000256" key="3">
    <source>
        <dbReference type="ARBA" id="ARBA00008741"/>
    </source>
</evidence>
<dbReference type="EMBL" id="FMTP01000005">
    <property type="protein sequence ID" value="SCW87431.1"/>
    <property type="molecule type" value="Genomic_DNA"/>
</dbReference>
<dbReference type="NCBIfam" id="TIGR03141">
    <property type="entry name" value="cytochro_ccmD"/>
    <property type="match status" value="1"/>
</dbReference>
<keyword evidence="5 12" id="KW-0813">Transport</keyword>
<evidence type="ECO:0000313" key="13">
    <source>
        <dbReference type="EMBL" id="SCW87431.1"/>
    </source>
</evidence>
<comment type="subcellular location">
    <subcellularLocation>
        <location evidence="2 12">Cell inner membrane</location>
        <topology evidence="2 12">Single-pass membrane protein</topology>
    </subcellularLocation>
</comment>
<keyword evidence="8 12" id="KW-0812">Transmembrane</keyword>
<dbReference type="STRING" id="177413.SAMN05660859_3389"/>
<keyword evidence="14" id="KW-1185">Reference proteome</keyword>
<dbReference type="GO" id="GO:0015886">
    <property type="term" value="P:heme transport"/>
    <property type="evidence" value="ECO:0007669"/>
    <property type="project" value="InterPro"/>
</dbReference>
<comment type="function">
    <text evidence="1 12">Required for the export of heme to the periplasm for the biogenesis of c-type cytochromes.</text>
</comment>
<evidence type="ECO:0000256" key="2">
    <source>
        <dbReference type="ARBA" id="ARBA00004377"/>
    </source>
</evidence>
<dbReference type="Proteomes" id="UP000198889">
    <property type="component" value="Unassembled WGS sequence"/>
</dbReference>
<dbReference type="GO" id="GO:0005886">
    <property type="term" value="C:plasma membrane"/>
    <property type="evidence" value="ECO:0007669"/>
    <property type="project" value="UniProtKB-SubCell"/>
</dbReference>
<evidence type="ECO:0000256" key="8">
    <source>
        <dbReference type="ARBA" id="ARBA00022692"/>
    </source>
</evidence>
<evidence type="ECO:0000256" key="12">
    <source>
        <dbReference type="RuleBase" id="RU363101"/>
    </source>
</evidence>
<dbReference type="RefSeq" id="WP_091441910.1">
    <property type="nucleotide sequence ID" value="NZ_FMTP01000005.1"/>
</dbReference>
<proteinExistence type="inferred from homology"/>
<evidence type="ECO:0000256" key="11">
    <source>
        <dbReference type="ARBA" id="ARBA00023136"/>
    </source>
</evidence>
<evidence type="ECO:0000256" key="5">
    <source>
        <dbReference type="ARBA" id="ARBA00022448"/>
    </source>
</evidence>
<evidence type="ECO:0000256" key="1">
    <source>
        <dbReference type="ARBA" id="ARBA00002442"/>
    </source>
</evidence>
<keyword evidence="7 12" id="KW-0997">Cell inner membrane</keyword>
<evidence type="ECO:0000256" key="10">
    <source>
        <dbReference type="ARBA" id="ARBA00022989"/>
    </source>
</evidence>
<name>A0A1G4U1D9_9HYPH</name>
<keyword evidence="6 12" id="KW-1003">Cell membrane</keyword>
<organism evidence="13 14">
    <name type="scientific">Ancylobacter rudongensis</name>
    <dbReference type="NCBI Taxonomy" id="177413"/>
    <lineage>
        <taxon>Bacteria</taxon>
        <taxon>Pseudomonadati</taxon>
        <taxon>Pseudomonadota</taxon>
        <taxon>Alphaproteobacteria</taxon>
        <taxon>Hyphomicrobiales</taxon>
        <taxon>Xanthobacteraceae</taxon>
        <taxon>Ancylobacter</taxon>
    </lineage>
</organism>
<feature type="transmembrane region" description="Helical" evidence="12">
    <location>
        <begin position="6"/>
        <end position="28"/>
    </location>
</feature>
<evidence type="ECO:0000256" key="4">
    <source>
        <dbReference type="ARBA" id="ARBA00016461"/>
    </source>
</evidence>
<evidence type="ECO:0000256" key="7">
    <source>
        <dbReference type="ARBA" id="ARBA00022519"/>
    </source>
</evidence>
<sequence>MFGEHGFFIIACYGVSALALGALALWIVADGRLVRRRLEELEARGVRRRSAGRADA</sequence>
<evidence type="ECO:0000313" key="14">
    <source>
        <dbReference type="Proteomes" id="UP000198889"/>
    </source>
</evidence>
<evidence type="ECO:0000256" key="9">
    <source>
        <dbReference type="ARBA" id="ARBA00022748"/>
    </source>
</evidence>